<dbReference type="PANTHER" id="PTHR47219">
    <property type="entry name" value="RAB GTPASE-ACTIVATING PROTEIN 1-LIKE"/>
    <property type="match status" value="1"/>
</dbReference>
<dbReference type="PROSITE" id="PS50086">
    <property type="entry name" value="TBC_RABGAP"/>
    <property type="match status" value="1"/>
</dbReference>
<dbReference type="FunFam" id="1.10.8.270:FF:000016">
    <property type="entry name" value="TBC1 domain family member 2A"/>
    <property type="match status" value="1"/>
</dbReference>
<evidence type="ECO:0000313" key="2">
    <source>
        <dbReference type="EMBL" id="OMJ71079.1"/>
    </source>
</evidence>
<dbReference type="GO" id="GO:0005096">
    <property type="term" value="F:GTPase activator activity"/>
    <property type="evidence" value="ECO:0007669"/>
    <property type="project" value="TreeGrafter"/>
</dbReference>
<protein>
    <recommendedName>
        <fullName evidence="1">Rab-GAP TBC domain-containing protein</fullName>
    </recommendedName>
</protein>
<dbReference type="GO" id="GO:0031267">
    <property type="term" value="F:small GTPase binding"/>
    <property type="evidence" value="ECO:0007669"/>
    <property type="project" value="TreeGrafter"/>
</dbReference>
<sequence length="334" mass="39193">MLSKKMNSNDTSKQRLSNGLNLEHCIQCSCELDRKSFLERGYLQFVTRTSSVSCWRAQEWLTHCLPPRNSLEVYNNLCLSALETKQFNDSIRQVELDLHRTYPDEAYFSDTSGGYFALRRVLMAFSKYDSNLGYVQGMNFIAGALLWHASEVDAFWLFVALMEDYELRDSYLPSLPGLSKHCQIIQLLTLEFLPRLHRQFAEHRINCEMYAAEWCFTLFGSVIPVREMINVLDGFFNEGWIFFYRMVIVLLQCLETRLLEARDPIELLSPLKICHKSQKEWKQFVSVINEGNKKFDWKSLIAKVSDIELDKDYIKYLHMNFNLDTAQFSLRNNK</sequence>
<name>A0A1R2B2V1_9CILI</name>
<feature type="domain" description="Rab-GAP TBC" evidence="1">
    <location>
        <begin position="64"/>
        <end position="239"/>
    </location>
</feature>
<organism evidence="2 3">
    <name type="scientific">Stentor coeruleus</name>
    <dbReference type="NCBI Taxonomy" id="5963"/>
    <lineage>
        <taxon>Eukaryota</taxon>
        <taxon>Sar</taxon>
        <taxon>Alveolata</taxon>
        <taxon>Ciliophora</taxon>
        <taxon>Postciliodesmatophora</taxon>
        <taxon>Heterotrichea</taxon>
        <taxon>Heterotrichida</taxon>
        <taxon>Stentoridae</taxon>
        <taxon>Stentor</taxon>
    </lineage>
</organism>
<proteinExistence type="predicted"/>
<dbReference type="InterPro" id="IPR000195">
    <property type="entry name" value="Rab-GAP-TBC_dom"/>
</dbReference>
<dbReference type="PANTHER" id="PTHR47219:SF9">
    <property type="entry name" value="GTPASE ACTIVATING PROTEIN AND CENTROSOME-ASSOCIATED, ISOFORM B"/>
    <property type="match status" value="1"/>
</dbReference>
<dbReference type="Pfam" id="PF00566">
    <property type="entry name" value="RabGAP-TBC"/>
    <property type="match status" value="1"/>
</dbReference>
<dbReference type="InterPro" id="IPR035969">
    <property type="entry name" value="Rab-GAP_TBC_sf"/>
</dbReference>
<dbReference type="AlphaFoldDB" id="A0A1R2B2V1"/>
<dbReference type="EMBL" id="MPUH01001025">
    <property type="protein sequence ID" value="OMJ71079.1"/>
    <property type="molecule type" value="Genomic_DNA"/>
</dbReference>
<accession>A0A1R2B2V1</accession>
<dbReference type="OrthoDB" id="313278at2759"/>
<evidence type="ECO:0000313" key="3">
    <source>
        <dbReference type="Proteomes" id="UP000187209"/>
    </source>
</evidence>
<comment type="caution">
    <text evidence="2">The sequence shown here is derived from an EMBL/GenBank/DDBJ whole genome shotgun (WGS) entry which is preliminary data.</text>
</comment>
<dbReference type="Gene3D" id="1.10.8.270">
    <property type="entry name" value="putative rabgap domain of human tbc1 domain family member 14 like domains"/>
    <property type="match status" value="1"/>
</dbReference>
<dbReference type="Gene3D" id="1.10.472.80">
    <property type="entry name" value="Ypt/Rab-GAP domain of gyp1p, domain 3"/>
    <property type="match status" value="1"/>
</dbReference>
<dbReference type="SMART" id="SM00164">
    <property type="entry name" value="TBC"/>
    <property type="match status" value="1"/>
</dbReference>
<dbReference type="SUPFAM" id="SSF47923">
    <property type="entry name" value="Ypt/Rab-GAP domain of gyp1p"/>
    <property type="match status" value="2"/>
</dbReference>
<dbReference type="Proteomes" id="UP000187209">
    <property type="component" value="Unassembled WGS sequence"/>
</dbReference>
<evidence type="ECO:0000259" key="1">
    <source>
        <dbReference type="PROSITE" id="PS50086"/>
    </source>
</evidence>
<gene>
    <name evidence="2" type="ORF">SteCoe_30808</name>
</gene>
<reference evidence="2 3" key="1">
    <citation type="submission" date="2016-11" db="EMBL/GenBank/DDBJ databases">
        <title>The macronuclear genome of Stentor coeruleus: a giant cell with tiny introns.</title>
        <authorList>
            <person name="Slabodnick M."/>
            <person name="Ruby J.G."/>
            <person name="Reiff S.B."/>
            <person name="Swart E.C."/>
            <person name="Gosai S."/>
            <person name="Prabakaran S."/>
            <person name="Witkowska E."/>
            <person name="Larue G.E."/>
            <person name="Fisher S."/>
            <person name="Freeman R.M."/>
            <person name="Gunawardena J."/>
            <person name="Chu W."/>
            <person name="Stover N.A."/>
            <person name="Gregory B.D."/>
            <person name="Nowacki M."/>
            <person name="Derisi J."/>
            <person name="Roy S.W."/>
            <person name="Marshall W.F."/>
            <person name="Sood P."/>
        </authorList>
    </citation>
    <scope>NUCLEOTIDE SEQUENCE [LARGE SCALE GENOMIC DNA]</scope>
    <source>
        <strain evidence="2">WM001</strain>
    </source>
</reference>
<keyword evidence="3" id="KW-1185">Reference proteome</keyword>
<dbReference type="InterPro" id="IPR050302">
    <property type="entry name" value="Rab_GAP_TBC_domain"/>
</dbReference>